<dbReference type="AlphaFoldDB" id="A0AA39RU12"/>
<comment type="caution">
    <text evidence="1">The sequence shown here is derived from an EMBL/GenBank/DDBJ whole genome shotgun (WGS) entry which is preliminary data.</text>
</comment>
<organism evidence="1 2">
    <name type="scientific">Acer saccharum</name>
    <name type="common">Sugar maple</name>
    <dbReference type="NCBI Taxonomy" id="4024"/>
    <lineage>
        <taxon>Eukaryota</taxon>
        <taxon>Viridiplantae</taxon>
        <taxon>Streptophyta</taxon>
        <taxon>Embryophyta</taxon>
        <taxon>Tracheophyta</taxon>
        <taxon>Spermatophyta</taxon>
        <taxon>Magnoliopsida</taxon>
        <taxon>eudicotyledons</taxon>
        <taxon>Gunneridae</taxon>
        <taxon>Pentapetalae</taxon>
        <taxon>rosids</taxon>
        <taxon>malvids</taxon>
        <taxon>Sapindales</taxon>
        <taxon>Sapindaceae</taxon>
        <taxon>Hippocastanoideae</taxon>
        <taxon>Acereae</taxon>
        <taxon>Acer</taxon>
    </lineage>
</organism>
<evidence type="ECO:0000313" key="2">
    <source>
        <dbReference type="Proteomes" id="UP001168877"/>
    </source>
</evidence>
<keyword evidence="2" id="KW-1185">Reference proteome</keyword>
<dbReference type="Proteomes" id="UP001168877">
    <property type="component" value="Unassembled WGS sequence"/>
</dbReference>
<accession>A0AA39RU12</accession>
<gene>
    <name evidence="1" type="ORF">LWI29_014198</name>
</gene>
<dbReference type="EMBL" id="JAUESC010000385">
    <property type="protein sequence ID" value="KAK0578672.1"/>
    <property type="molecule type" value="Genomic_DNA"/>
</dbReference>
<name>A0AA39RU12_ACESA</name>
<reference evidence="1" key="1">
    <citation type="journal article" date="2022" name="Plant J.">
        <title>Strategies of tolerance reflected in two North American maple genomes.</title>
        <authorList>
            <person name="McEvoy S.L."/>
            <person name="Sezen U.U."/>
            <person name="Trouern-Trend A."/>
            <person name="McMahon S.M."/>
            <person name="Schaberg P.G."/>
            <person name="Yang J."/>
            <person name="Wegrzyn J.L."/>
            <person name="Swenson N.G."/>
        </authorList>
    </citation>
    <scope>NUCLEOTIDE SEQUENCE</scope>
    <source>
        <strain evidence="1">NS2018</strain>
    </source>
</reference>
<evidence type="ECO:0000313" key="1">
    <source>
        <dbReference type="EMBL" id="KAK0578672.1"/>
    </source>
</evidence>
<sequence length="116" mass="13531">MFSFKADIVHEKNHQSDYDDQIGYKDYKIDEFGQKEDSFDSALASSTSKCRFSSERHKQIHRRTKNFDLYWWLHAQAHTLAALAGAAVVEYYDHKSGTKGDRYAKYLPADSYSHKE</sequence>
<reference evidence="1" key="2">
    <citation type="submission" date="2023-06" db="EMBL/GenBank/DDBJ databases">
        <authorList>
            <person name="Swenson N.G."/>
            <person name="Wegrzyn J.L."/>
            <person name="Mcevoy S.L."/>
        </authorList>
    </citation>
    <scope>NUCLEOTIDE SEQUENCE</scope>
    <source>
        <strain evidence="1">NS2018</strain>
        <tissue evidence="1">Leaf</tissue>
    </source>
</reference>
<protein>
    <submittedName>
        <fullName evidence="1">Uncharacterized protein</fullName>
    </submittedName>
</protein>
<proteinExistence type="predicted"/>